<organism evidence="1 2">
    <name type="scientific">Gigaspora rosea</name>
    <dbReference type="NCBI Taxonomy" id="44941"/>
    <lineage>
        <taxon>Eukaryota</taxon>
        <taxon>Fungi</taxon>
        <taxon>Fungi incertae sedis</taxon>
        <taxon>Mucoromycota</taxon>
        <taxon>Glomeromycotina</taxon>
        <taxon>Glomeromycetes</taxon>
        <taxon>Diversisporales</taxon>
        <taxon>Gigasporaceae</taxon>
        <taxon>Gigaspora</taxon>
    </lineage>
</organism>
<comment type="caution">
    <text evidence="1">The sequence shown here is derived from an EMBL/GenBank/DDBJ whole genome shotgun (WGS) entry which is preliminary data.</text>
</comment>
<accession>A0A397W8W7</accession>
<evidence type="ECO:0000313" key="1">
    <source>
        <dbReference type="EMBL" id="RIB30788.1"/>
    </source>
</evidence>
<gene>
    <name evidence="1" type="ORF">C2G38_2151763</name>
</gene>
<sequence>MLQKYQKVLKGYLEKWKLFNSWLLDPLINIQIKILVQFSILFYEPLTQFFIGQDPVPQIFSRNKLKKLPYGCQARKIPDKANKWLNFLIEMKANFYIFFANTLYEALNILSEQEFEVLVEQLEYGLEKAIERSDLGQSYAYALIHVIFKNSWLKSPAEQEIAYSNQIQEDYD</sequence>
<dbReference type="EMBL" id="QKWP01000005">
    <property type="protein sequence ID" value="RIB30788.1"/>
    <property type="molecule type" value="Genomic_DNA"/>
</dbReference>
<evidence type="ECO:0000313" key="2">
    <source>
        <dbReference type="Proteomes" id="UP000266673"/>
    </source>
</evidence>
<keyword evidence="2" id="KW-1185">Reference proteome</keyword>
<proteinExistence type="predicted"/>
<dbReference type="AlphaFoldDB" id="A0A397W8W7"/>
<reference evidence="1 2" key="1">
    <citation type="submission" date="2018-06" db="EMBL/GenBank/DDBJ databases">
        <title>Comparative genomics reveals the genomic features of Rhizophagus irregularis, R. cerebriforme, R. diaphanum and Gigaspora rosea, and their symbiotic lifestyle signature.</title>
        <authorList>
            <person name="Morin E."/>
            <person name="San Clemente H."/>
            <person name="Chen E.C.H."/>
            <person name="De La Providencia I."/>
            <person name="Hainaut M."/>
            <person name="Kuo A."/>
            <person name="Kohler A."/>
            <person name="Murat C."/>
            <person name="Tang N."/>
            <person name="Roy S."/>
            <person name="Loubradou J."/>
            <person name="Henrissat B."/>
            <person name="Grigoriev I.V."/>
            <person name="Corradi N."/>
            <person name="Roux C."/>
            <person name="Martin F.M."/>
        </authorList>
    </citation>
    <scope>NUCLEOTIDE SEQUENCE [LARGE SCALE GENOMIC DNA]</scope>
    <source>
        <strain evidence="1 2">DAOM 194757</strain>
    </source>
</reference>
<dbReference type="Proteomes" id="UP000266673">
    <property type="component" value="Unassembled WGS sequence"/>
</dbReference>
<name>A0A397W8W7_9GLOM</name>
<protein>
    <submittedName>
        <fullName evidence="1">Uncharacterized protein</fullName>
    </submittedName>
</protein>